<comment type="caution">
    <text evidence="3">The sequence shown here is derived from an EMBL/GenBank/DDBJ whole genome shotgun (WGS) entry which is preliminary data.</text>
</comment>
<dbReference type="PROSITE" id="PS51257">
    <property type="entry name" value="PROKAR_LIPOPROTEIN"/>
    <property type="match status" value="1"/>
</dbReference>
<name>A0A532V4H2_UNCL8</name>
<dbReference type="Proteomes" id="UP000319619">
    <property type="component" value="Unassembled WGS sequence"/>
</dbReference>
<organism evidence="3 4">
    <name type="scientific">candidate division LCP-89 bacterium B3_LCP</name>
    <dbReference type="NCBI Taxonomy" id="2012998"/>
    <lineage>
        <taxon>Bacteria</taxon>
        <taxon>Pseudomonadati</taxon>
        <taxon>Bacteria division LCP-89</taxon>
    </lineage>
</organism>
<dbReference type="InterPro" id="IPR028994">
    <property type="entry name" value="Integrin_alpha_N"/>
</dbReference>
<keyword evidence="1" id="KW-0732">Signal</keyword>
<dbReference type="Pfam" id="PF18962">
    <property type="entry name" value="Por_Secre_tail"/>
    <property type="match status" value="1"/>
</dbReference>
<dbReference type="EMBL" id="NJBN01000001">
    <property type="protein sequence ID" value="TKJ42106.1"/>
    <property type="molecule type" value="Genomic_DNA"/>
</dbReference>
<dbReference type="NCBIfam" id="TIGR04183">
    <property type="entry name" value="Por_Secre_tail"/>
    <property type="match status" value="1"/>
</dbReference>
<feature type="domain" description="Secretion system C-terminal sorting" evidence="2">
    <location>
        <begin position="655"/>
        <end position="738"/>
    </location>
</feature>
<evidence type="ECO:0000313" key="3">
    <source>
        <dbReference type="EMBL" id="TKJ42106.1"/>
    </source>
</evidence>
<evidence type="ECO:0000259" key="2">
    <source>
        <dbReference type="Pfam" id="PF18962"/>
    </source>
</evidence>
<dbReference type="InterPro" id="IPR026444">
    <property type="entry name" value="Secre_tail"/>
</dbReference>
<dbReference type="AlphaFoldDB" id="A0A532V4H2"/>
<dbReference type="SUPFAM" id="SSF69318">
    <property type="entry name" value="Integrin alpha N-terminal domain"/>
    <property type="match status" value="1"/>
</dbReference>
<sequence length="741" mass="79384">MRNLPLNTLLCTLIACTGLILDDSIALEYTEYSGGLGFPQWEGGRSEIEMADIDQDGNIDLISIGDHGSPYINTDEHGIMVYFGDGDGRWQVYMNGNFGYGGICVGDVNDDGHQDVGYAMHHNYSGNDFGDQLIEVAIGDGTGQNWTPWDDGLASQGEDYGMFATDFGDVDNDGDLDIAATSFGSGNPLQIYLNNEDGTWTHSQAVTPGPNCGMHVFFGDINKDGNLDIATAYQSGTVFFGYGNGQFYPADYNLPSGGTLGHTGPSMGDVDNDGGMDLAFTSSGAVKVWVFDESSTQWVDYTGNLPTTGGYGMTQLCDMNADGYCDVAAGGDGRVTVWTGDGTGNWTGAATYIIENDPDCDFEAFRVGGDADHNGYPDIVHLTDEGGWISSYNHLRFYKETSVATALSIKPMYPKGGELFKSGSVRFIDYLTALPDTGVVTDVKIELSTTGATGPWTVIADDLPANGRHQWTVSEVETSTDCYLRLTVFHGWAFADVITSAPFTIINGVPDVQVTLEPVNPPIVIPAVGGSFDYTIGLVNNEAVPIGCSVWIDVTLPNSSIFGPVINVSLAAPTGAISRVKTQAVPANAPSGDYSYNAYVGIYPSDVWSSESFGFSKSATDFGGGSYTQWWTNFDGFEEEIVGLSTPSSYDLVQVYPNPFNPTAVISFELRVASWVELNVFDINGRTVPVGARHASPMINSWRDAGAHEVTFDGSNLASGIYIYTLTAGDYTATGKMVLMK</sequence>
<dbReference type="Pfam" id="PF13517">
    <property type="entry name" value="FG-GAP_3"/>
    <property type="match status" value="2"/>
</dbReference>
<proteinExistence type="predicted"/>
<protein>
    <recommendedName>
        <fullName evidence="2">Secretion system C-terminal sorting domain-containing protein</fullName>
    </recommendedName>
</protein>
<gene>
    <name evidence="3" type="ORF">CEE37_00055</name>
</gene>
<accession>A0A532V4H2</accession>
<evidence type="ECO:0000256" key="1">
    <source>
        <dbReference type="ARBA" id="ARBA00022729"/>
    </source>
</evidence>
<reference evidence="3 4" key="1">
    <citation type="submission" date="2017-06" db="EMBL/GenBank/DDBJ databases">
        <title>Novel microbial phyla capable of carbon fixation and sulfur reduction in deep-sea sediments.</title>
        <authorList>
            <person name="Huang J."/>
            <person name="Baker B."/>
            <person name="Wang Y."/>
        </authorList>
    </citation>
    <scope>NUCLEOTIDE SEQUENCE [LARGE SCALE GENOMIC DNA]</scope>
    <source>
        <strain evidence="3">B3_LCP</strain>
    </source>
</reference>
<dbReference type="PANTHER" id="PTHR46580">
    <property type="entry name" value="SENSOR KINASE-RELATED"/>
    <property type="match status" value="1"/>
</dbReference>
<evidence type="ECO:0000313" key="4">
    <source>
        <dbReference type="Proteomes" id="UP000319619"/>
    </source>
</evidence>
<dbReference type="Gene3D" id="2.130.10.130">
    <property type="entry name" value="Integrin alpha, N-terminal"/>
    <property type="match status" value="2"/>
</dbReference>
<dbReference type="InterPro" id="IPR013517">
    <property type="entry name" value="FG-GAP"/>
</dbReference>
<dbReference type="PANTHER" id="PTHR46580:SF4">
    <property type="entry name" value="ATP_GTP-BINDING PROTEIN"/>
    <property type="match status" value="1"/>
</dbReference>